<reference evidence="2" key="1">
    <citation type="journal article" date="2016" name="Mol. Ecol. Resour.">
        <title>Evaluation of the impact of RNA preservation methods of spiders for de novo transcriptome assembly.</title>
        <authorList>
            <person name="Kono N."/>
            <person name="Nakamura H."/>
            <person name="Ito Y."/>
            <person name="Tomita M."/>
            <person name="Arakawa K."/>
        </authorList>
    </citation>
    <scope>NUCLEOTIDE SEQUENCE</scope>
    <source>
        <tissue evidence="2">Whole body</tissue>
    </source>
</reference>
<dbReference type="InterPro" id="IPR038645">
    <property type="entry name" value="TTC5_OB_sf"/>
</dbReference>
<dbReference type="Pfam" id="PF16669">
    <property type="entry name" value="TTC5_OB"/>
    <property type="match status" value="1"/>
</dbReference>
<organism evidence="2">
    <name type="scientific">Parasteatoda tepidariorum</name>
    <name type="common">Common house spider</name>
    <name type="synonym">Achaearanea tepidariorum</name>
    <dbReference type="NCBI Taxonomy" id="114398"/>
    <lineage>
        <taxon>Eukaryota</taxon>
        <taxon>Metazoa</taxon>
        <taxon>Ecdysozoa</taxon>
        <taxon>Arthropoda</taxon>
        <taxon>Chelicerata</taxon>
        <taxon>Arachnida</taxon>
        <taxon>Araneae</taxon>
        <taxon>Araneomorphae</taxon>
        <taxon>Entelegynae</taxon>
        <taxon>Araneoidea</taxon>
        <taxon>Theridiidae</taxon>
        <taxon>Parasteatoda</taxon>
    </lineage>
</organism>
<dbReference type="EMBL" id="IAAA01016507">
    <property type="protein sequence ID" value="LAA04861.1"/>
    <property type="molecule type" value="mRNA"/>
</dbReference>
<dbReference type="Gene3D" id="2.40.50.550">
    <property type="match status" value="1"/>
</dbReference>
<evidence type="ECO:0000259" key="1">
    <source>
        <dbReference type="Pfam" id="PF16669"/>
    </source>
</evidence>
<dbReference type="EMBL" id="IAAA01016508">
    <property type="protein sequence ID" value="LAA04865.1"/>
    <property type="molecule type" value="mRNA"/>
</dbReference>
<protein>
    <submittedName>
        <fullName evidence="2">Tetratricopeptide repeat protein 5</fullName>
    </submittedName>
</protein>
<feature type="domain" description="Tetratricopeptide repeat protein 5 OB fold" evidence="1">
    <location>
        <begin position="305"/>
        <end position="415"/>
    </location>
</feature>
<name>A0A2L2Y9N7_PARTP</name>
<dbReference type="AlphaFoldDB" id="A0A2L2Y9N7"/>
<sequence>MSLQESVKKLYEFRDFFFEDHSSELADKKTELLASELNKTLKLFVKEKDESDSCKNAESELLKAKALNVLPEYSPEAFEILTKLVKFHPRLVDALNELGLCFWKKGDVKAAKKCFENALREGKNAESLQNLSMILRQLGETPEEKQKNMLESLEKAKEAVEVNDDGKSWYIVGNANLSLFFSLNQSPNYLKESLLAYNHASQDKAMKCNPDLYYNWAMALKYDENYKLTLEKLELSIKYDPLWTKPQEELESLVNHLKNIQLMISTKGKLKSRKIREIISALKKELDNSNSTETFVNSIGRSETYQHSKISDLQEGSNTGKMLKGKVACHVYCSNSLPFTFCLLDEKENCFAVNVYNMAQGKGVIIGDSVIILDPHIQHFNFEFKDNTYAFSSIRVNSPLQLVANKRRFGRDTVATPQLSVIVKKCTRQKGYLQAVTNKTVTFQGEHNLVTFQ</sequence>
<dbReference type="InterPro" id="IPR032076">
    <property type="entry name" value="TTC5_OB"/>
</dbReference>
<dbReference type="SUPFAM" id="SSF48452">
    <property type="entry name" value="TPR-like"/>
    <property type="match status" value="1"/>
</dbReference>
<dbReference type="SMART" id="SM00028">
    <property type="entry name" value="TPR"/>
    <property type="match status" value="2"/>
</dbReference>
<accession>A0A2L2Y9N7</accession>
<proteinExistence type="evidence at transcript level"/>
<evidence type="ECO:0000313" key="2">
    <source>
        <dbReference type="EMBL" id="LAA04861.1"/>
    </source>
</evidence>
<dbReference type="InterPro" id="IPR019734">
    <property type="entry name" value="TPR_rpt"/>
</dbReference>
<dbReference type="OrthoDB" id="423589at2759"/>
<dbReference type="InterPro" id="IPR011990">
    <property type="entry name" value="TPR-like_helical_dom_sf"/>
</dbReference>
<dbReference type="Gene3D" id="1.25.40.10">
    <property type="entry name" value="Tetratricopeptide repeat domain"/>
    <property type="match status" value="1"/>
</dbReference>